<evidence type="ECO:0000256" key="14">
    <source>
        <dbReference type="PROSITE-ProRule" id="PRU10111"/>
    </source>
</evidence>
<evidence type="ECO:0000256" key="9">
    <source>
        <dbReference type="ARBA" id="ARBA00022533"/>
    </source>
</evidence>
<evidence type="ECO:0000256" key="5">
    <source>
        <dbReference type="ARBA" id="ARBA00011881"/>
    </source>
</evidence>
<dbReference type="KEGG" id="egu:105048129"/>
<keyword evidence="12" id="KW-0120">Carbon dioxide fixation</keyword>
<comment type="similarity">
    <text evidence="4">Belongs to the PEPCase type 1 family.</text>
</comment>
<evidence type="ECO:0000256" key="7">
    <source>
        <dbReference type="ARBA" id="ARBA00022490"/>
    </source>
</evidence>
<dbReference type="PROSITE" id="PS00393">
    <property type="entry name" value="PEPCASE_2"/>
    <property type="match status" value="1"/>
</dbReference>
<dbReference type="InterPro" id="IPR022805">
    <property type="entry name" value="PEP_COase_bac/pln-type"/>
</dbReference>
<keyword evidence="7" id="KW-0963">Cytoplasm</keyword>
<dbReference type="FunCoup" id="A0A6I9RG01">
    <property type="interactions" value="1339"/>
</dbReference>
<evidence type="ECO:0000256" key="13">
    <source>
        <dbReference type="ARBA" id="ARBA00048995"/>
    </source>
</evidence>
<dbReference type="Proteomes" id="UP000504607">
    <property type="component" value="Chromosome 7"/>
</dbReference>
<dbReference type="PANTHER" id="PTHR30523:SF33">
    <property type="entry name" value="PHOSPHOENOLPYRUVATE CARBOXYLASE 3"/>
    <property type="match status" value="1"/>
</dbReference>
<accession>A0A6I9RG01</accession>
<gene>
    <name evidence="19" type="primary">LOC105048129</name>
</gene>
<feature type="active site" evidence="14">
    <location>
        <position position="1399"/>
    </location>
</feature>
<dbReference type="NCBIfam" id="NF000584">
    <property type="entry name" value="PRK00009.1"/>
    <property type="match status" value="1"/>
</dbReference>
<dbReference type="GO" id="GO:0009507">
    <property type="term" value="C:chloroplast"/>
    <property type="evidence" value="ECO:0007669"/>
    <property type="project" value="TreeGrafter"/>
</dbReference>
<feature type="compositionally biased region" description="Polar residues" evidence="16">
    <location>
        <begin position="225"/>
        <end position="239"/>
    </location>
</feature>
<dbReference type="InterPro" id="IPR033129">
    <property type="entry name" value="PEPCASE_His_AS"/>
</dbReference>
<evidence type="ECO:0000313" key="18">
    <source>
        <dbReference type="Proteomes" id="UP000504607"/>
    </source>
</evidence>
<feature type="region of interest" description="Disordered" evidence="16">
    <location>
        <begin position="225"/>
        <end position="251"/>
    </location>
</feature>
<dbReference type="GO" id="GO:0006099">
    <property type="term" value="P:tricarboxylic acid cycle"/>
    <property type="evidence" value="ECO:0007669"/>
    <property type="project" value="InterPro"/>
</dbReference>
<organism evidence="18 19">
    <name type="scientific">Elaeis guineensis var. tenera</name>
    <name type="common">Oil palm</name>
    <dbReference type="NCBI Taxonomy" id="51953"/>
    <lineage>
        <taxon>Eukaryota</taxon>
        <taxon>Viridiplantae</taxon>
        <taxon>Streptophyta</taxon>
        <taxon>Embryophyta</taxon>
        <taxon>Tracheophyta</taxon>
        <taxon>Spermatophyta</taxon>
        <taxon>Magnoliopsida</taxon>
        <taxon>Liliopsida</taxon>
        <taxon>Arecaceae</taxon>
        <taxon>Arecoideae</taxon>
        <taxon>Cocoseae</taxon>
        <taxon>Elaeidinae</taxon>
        <taxon>Elaeis</taxon>
    </lineage>
</organism>
<evidence type="ECO:0000256" key="4">
    <source>
        <dbReference type="ARBA" id="ARBA00008346"/>
    </source>
</evidence>
<evidence type="ECO:0000256" key="1">
    <source>
        <dbReference type="ARBA" id="ARBA00001946"/>
    </source>
</evidence>
<evidence type="ECO:0000256" key="2">
    <source>
        <dbReference type="ARBA" id="ARBA00003774"/>
    </source>
</evidence>
<evidence type="ECO:0000256" key="8">
    <source>
        <dbReference type="ARBA" id="ARBA00022531"/>
    </source>
</evidence>
<keyword evidence="8" id="KW-0602">Photosynthesis</keyword>
<keyword evidence="11" id="KW-0456">Lyase</keyword>
<dbReference type="Pfam" id="PF00311">
    <property type="entry name" value="PEPcase"/>
    <property type="match status" value="1"/>
</dbReference>
<dbReference type="GO" id="GO:0048366">
    <property type="term" value="P:leaf development"/>
    <property type="evidence" value="ECO:0007669"/>
    <property type="project" value="TreeGrafter"/>
</dbReference>
<dbReference type="PRINTS" id="PR00150">
    <property type="entry name" value="PEPCARBXLASE"/>
</dbReference>
<feature type="domain" description="WH2" evidence="17">
    <location>
        <begin position="1154"/>
        <end position="1172"/>
    </location>
</feature>
<dbReference type="InterPro" id="IPR015813">
    <property type="entry name" value="Pyrv/PenolPyrv_kinase-like_dom"/>
</dbReference>
<proteinExistence type="inferred from homology"/>
<dbReference type="RefSeq" id="XP_010925637.2">
    <property type="nucleotide sequence ID" value="XM_010927335.3"/>
</dbReference>
<comment type="subcellular location">
    <subcellularLocation>
        <location evidence="3">Cytoplasm</location>
    </subcellularLocation>
</comment>
<comment type="cofactor">
    <cofactor evidence="1">
        <name>Mg(2+)</name>
        <dbReference type="ChEBI" id="CHEBI:18420"/>
    </cofactor>
</comment>
<dbReference type="PANTHER" id="PTHR30523">
    <property type="entry name" value="PHOSPHOENOLPYRUVATE CARBOXYLASE"/>
    <property type="match status" value="1"/>
</dbReference>
<comment type="subunit">
    <text evidence="5">Homotetramer.</text>
</comment>
<feature type="region of interest" description="Disordered" evidence="16">
    <location>
        <begin position="1204"/>
        <end position="1232"/>
    </location>
</feature>
<evidence type="ECO:0000259" key="17">
    <source>
        <dbReference type="PROSITE" id="PS51082"/>
    </source>
</evidence>
<feature type="compositionally biased region" description="Polar residues" evidence="16">
    <location>
        <begin position="795"/>
        <end position="810"/>
    </location>
</feature>
<keyword evidence="9" id="KW-0021">Allosteric enzyme</keyword>
<evidence type="ECO:0000256" key="15">
    <source>
        <dbReference type="PROSITE-ProRule" id="PRU10112"/>
    </source>
</evidence>
<dbReference type="InParanoid" id="A0A6I9RG01"/>
<dbReference type="HAMAP" id="MF_00595">
    <property type="entry name" value="PEPcase_type1"/>
    <property type="match status" value="1"/>
</dbReference>
<feature type="active site" evidence="15">
    <location>
        <position position="1827"/>
    </location>
</feature>
<dbReference type="GO" id="GO:0005829">
    <property type="term" value="C:cytosol"/>
    <property type="evidence" value="ECO:0007669"/>
    <property type="project" value="TreeGrafter"/>
</dbReference>
<dbReference type="FunFam" id="1.20.1440.90:FF:000001">
    <property type="entry name" value="Phosphoenolpyruvate carboxylase 1"/>
    <property type="match status" value="1"/>
</dbReference>
<evidence type="ECO:0000256" key="16">
    <source>
        <dbReference type="SAM" id="MobiDB-lite"/>
    </source>
</evidence>
<dbReference type="GO" id="GO:0015977">
    <property type="term" value="P:carbon fixation"/>
    <property type="evidence" value="ECO:0007669"/>
    <property type="project" value="UniProtKB-KW"/>
</dbReference>
<dbReference type="InterPro" id="IPR021135">
    <property type="entry name" value="PEP_COase"/>
</dbReference>
<evidence type="ECO:0000256" key="6">
    <source>
        <dbReference type="ARBA" id="ARBA00012305"/>
    </source>
</evidence>
<comment type="function">
    <text evidence="2">Through the carboxylation of phosphoenolpyruvate (PEP) it forms oxaloacetate, a four-carbon dicarboxylic acid source for the tricarboxylic acid cycle.</text>
</comment>
<name>A0A6I9RG01_ELAGV</name>
<sequence length="2192" mass="245013">MPLVRFEVRNEYGLGDPELYRGLAKKEDPKALLDGVAVAGLVGILRQLGDLAEFAADVFHDLHEQVTATAARGRKMLTRVKNIEAALPSVEKAIQGQTSHIHFAYVAGCDWHAHLRNEQSHLLFHELPHFMMDSYEECRDPPRLYLLDKFDNAGAGACLKRYSDPSYFRRVWALSESDKGEHARKEKKTLKFKRKGSHLKNGEVHAAYTSGRSNSLASILHFASPSTDAQSSSTENISTPDMRFNPEIAGKSRPFDSKIRSSYVEEVSDTNPSVVPVVPEYDKLSDSKLHIKQSGSCASVLHDEPNGDVADSNSQHDSLRGQSVDRSSSVTWDEKIEIIKATSPISCDDIIADKLQDSESLPVNSEPPKMDHTKVEVSEQEDILFDIAKLPVSLSGVNHIDEVTSETDNYMDALNTLESEADTEAECQTKREVNAVSNFNSQGMESGTGKIWETAGKNPDSCDNKSLNASNGLLNQDVSPKFSNLVSSNSLECVQSPHVTDSASNPECSIANDLSENNYHDIMRRNGYEGIDNDPSPDSSIPSLQTRLGSEILIETSMSQHSPSVDTADMSSIKLWTNAGLFGVEPSKPPDLGVPNIASENTVSDSKSYTCDLLSDTEKTNLHANGLASKSDTLDMPNESMLNGFNSMKKIDETLSTSNSLVQSNLSGDHLFVRAYNAAQQHDPSNCSPSFKAYLHGDRPIKQMSSCSPSFTGIYALSDEPDLTRNNGLAPNAELSATCNIESQCSEAGQSANIISSSFTGLAQRFLANTLRKASLTAPTGTMNAEERKSEESYLPNNHQNTPTGVVSQDSNEENTKEKIGHRALKNSLSSTSHYSEQSSPPLEHMKISFHPMNGLESKLKLEFPNGNLHESIEDLMFPSFQLLPEPVVPLADSGSDSDDDTFCRSCPYSSEDLLSPRSYSNSELWEQDERNGCKEHGLFGDSHGISSSTTSISNNMRFEQLNHSSKVTVNGFGDLEAENGTLSFRSGSIVDLPGLESVISLKNQWEGRFVFLSDDPMISTLQAPDRQPPPPPLPPMQWRIMKPSIASREDRDANTVAHVNQFDALQDPTFAALQQEQSAPKPPSISEVIAPHPKKNMQDQQKLNGHKESKHVADNKELREELLHHIRDKHDQQKLNGHKGLENESASNKDLDERGELLHQIRNKTFNLRHTMTSKPTIVSQPTTNVNVAAILEKANAIRQAFVGSDEGGDDDNWSDGTNAHRRGKDMSKNSLERHASVDAQLRLLAPGKVSEDDKLVEYDALLLDRFLDILQDLHGENLRETVQECYELSAEYGRKQDLKKLGELGNVLTSLDPGDSIVVASSFSHMLNLANLAEEVQIAHRRRIKLKKGDFADENSAPTESDIEETLKRLVVQLKKSPQEVFDALKNQTVDLVFTAHPTQSIRRSLLQKHARIRNCLAQLNAKDITPDDNQELDEALQREIQAAFRTDEIRRTPPAPQDEMRAGMSYFHETIWKGVPKFLRRVDTALKNIGINERVPYNAPLIQFSSWMGGDRDGNPRVTPDVTRDVCLLARLMAANLYYSQIEDLMFELSMWRCSDELRVRANELHQSSKKDAKHYIEFWKRIPPNEPYRVILGDVRDKLYNTRERSHQLLSSGYSDIPEEATFTNVEQFLEPLELCYRSLCSCGDRPIADGSLLDFLRQVSTFGLSLVRLDIRQESDRHTDVIDAITRHLGIGSYRDWPEEQRQEWLLSELRGKRPLFGPDLPQTEEIADVLDTFHVIAELPDDNFGAYIISMATAPSDVLAVELLQRECRVKKPLRVVPLFEKLADLEGAPAALARLFSIDWYRDQINGKQEVMIGYSDSGKDAGRLSAAWQLYKAQEELIKVAKQYGVKLTMFHGRGGTVGRGGGPTHLAILSQPPDTIHGSLRVTVQGEVIEQSFGEEHLCFRTLQRFTVATLEHGMHPPISPKPEWRALMDEMAVVATKEYRSIVFQEPRFVEYFRLATPELEYGRMNIGSRPSKRKPSGGIESLRAIPWIFAWTQTRFHLPVWLGFGAAFKHIMEKDIRNLHTLQEMYNGWPFFRVTIDLVEMVFAKGDPGIASLYDKLLVSEDLWPFGERLRTNYEETKRLLLQVAGHKDLLEGNPYLKQRLCLRDSYITSLNVCQAYTLKQIRDPNFHVKVRPHLSKEIMDSSKPAAELVKLNPTSEYAPGLEDTLILTMKGIAAGMQNTG</sequence>
<keyword evidence="10" id="KW-0460">Magnesium</keyword>
<dbReference type="GO" id="GO:0015979">
    <property type="term" value="P:photosynthesis"/>
    <property type="evidence" value="ECO:0007669"/>
    <property type="project" value="UniProtKB-KW"/>
</dbReference>
<evidence type="ECO:0000313" key="19">
    <source>
        <dbReference type="RefSeq" id="XP_010925637.2"/>
    </source>
</evidence>
<feature type="region of interest" description="Disordered" evidence="16">
    <location>
        <begin position="298"/>
        <end position="327"/>
    </location>
</feature>
<dbReference type="PROSITE" id="PS00781">
    <property type="entry name" value="PEPCASE_1"/>
    <property type="match status" value="1"/>
</dbReference>
<dbReference type="Gene3D" id="1.20.1440.90">
    <property type="entry name" value="Phosphoenolpyruvate/pyruvate domain"/>
    <property type="match status" value="1"/>
</dbReference>
<evidence type="ECO:0000256" key="12">
    <source>
        <dbReference type="ARBA" id="ARBA00023300"/>
    </source>
</evidence>
<dbReference type="EC" id="4.1.1.31" evidence="6"/>
<dbReference type="InterPro" id="IPR003124">
    <property type="entry name" value="WH2_dom"/>
</dbReference>
<dbReference type="GO" id="GO:0003779">
    <property type="term" value="F:actin binding"/>
    <property type="evidence" value="ECO:0007669"/>
    <property type="project" value="InterPro"/>
</dbReference>
<dbReference type="GeneID" id="105048129"/>
<protein>
    <recommendedName>
        <fullName evidence="6">phosphoenolpyruvate carboxylase</fullName>
        <ecNumber evidence="6">4.1.1.31</ecNumber>
    </recommendedName>
</protein>
<feature type="region of interest" description="Disordered" evidence="16">
    <location>
        <begin position="1130"/>
        <end position="1151"/>
    </location>
</feature>
<dbReference type="PROSITE" id="PS51082">
    <property type="entry name" value="WH2"/>
    <property type="match status" value="1"/>
</dbReference>
<evidence type="ECO:0000256" key="10">
    <source>
        <dbReference type="ARBA" id="ARBA00022842"/>
    </source>
</evidence>
<dbReference type="Gene3D" id="1.20.5.340">
    <property type="match status" value="1"/>
</dbReference>
<dbReference type="SUPFAM" id="SSF51621">
    <property type="entry name" value="Phosphoenolpyruvate/pyruvate domain"/>
    <property type="match status" value="1"/>
</dbReference>
<feature type="region of interest" description="Disordered" evidence="16">
    <location>
        <begin position="778"/>
        <end position="818"/>
    </location>
</feature>
<dbReference type="GO" id="GO:0008964">
    <property type="term" value="F:phosphoenolpyruvate carboxylase activity"/>
    <property type="evidence" value="ECO:0007669"/>
    <property type="project" value="UniProtKB-EC"/>
</dbReference>
<dbReference type="OrthoDB" id="10054774at2759"/>
<reference evidence="19" key="1">
    <citation type="submission" date="2025-08" db="UniProtKB">
        <authorList>
            <consortium name="RefSeq"/>
        </authorList>
    </citation>
    <scope>IDENTIFICATION</scope>
</reference>
<feature type="compositionally biased region" description="Polar residues" evidence="16">
    <location>
        <begin position="311"/>
        <end position="327"/>
    </location>
</feature>
<dbReference type="InterPro" id="IPR018129">
    <property type="entry name" value="PEP_COase_Lys_AS"/>
</dbReference>
<dbReference type="GO" id="GO:0048046">
    <property type="term" value="C:apoplast"/>
    <property type="evidence" value="ECO:0007669"/>
    <property type="project" value="TreeGrafter"/>
</dbReference>
<comment type="catalytic activity">
    <reaction evidence="13">
        <text>oxaloacetate + phosphate = phosphoenolpyruvate + hydrogencarbonate</text>
        <dbReference type="Rhea" id="RHEA:28370"/>
        <dbReference type="ChEBI" id="CHEBI:16452"/>
        <dbReference type="ChEBI" id="CHEBI:17544"/>
        <dbReference type="ChEBI" id="CHEBI:43474"/>
        <dbReference type="ChEBI" id="CHEBI:58702"/>
        <dbReference type="EC" id="4.1.1.31"/>
    </reaction>
</comment>
<keyword evidence="18" id="KW-1185">Reference proteome</keyword>
<evidence type="ECO:0000256" key="11">
    <source>
        <dbReference type="ARBA" id="ARBA00023239"/>
    </source>
</evidence>
<evidence type="ECO:0000256" key="3">
    <source>
        <dbReference type="ARBA" id="ARBA00004496"/>
    </source>
</evidence>
<dbReference type="Gene3D" id="6.10.280.150">
    <property type="match status" value="2"/>
</dbReference>